<evidence type="ECO:0000256" key="5">
    <source>
        <dbReference type="ARBA" id="ARBA00022989"/>
    </source>
</evidence>
<dbReference type="Gene3D" id="1.10.3720.10">
    <property type="entry name" value="MetI-like"/>
    <property type="match status" value="1"/>
</dbReference>
<protein>
    <submittedName>
        <fullName evidence="9">Peptide/nickel transport system permease protein</fullName>
    </submittedName>
</protein>
<dbReference type="PROSITE" id="PS50928">
    <property type="entry name" value="ABC_TM1"/>
    <property type="match status" value="1"/>
</dbReference>
<dbReference type="CDD" id="cd06261">
    <property type="entry name" value="TM_PBP2"/>
    <property type="match status" value="1"/>
</dbReference>
<evidence type="ECO:0000256" key="3">
    <source>
        <dbReference type="ARBA" id="ARBA00022475"/>
    </source>
</evidence>
<feature type="domain" description="ABC transmembrane type-1" evidence="8">
    <location>
        <begin position="95"/>
        <end position="292"/>
    </location>
</feature>
<evidence type="ECO:0000256" key="2">
    <source>
        <dbReference type="ARBA" id="ARBA00022448"/>
    </source>
</evidence>
<dbReference type="SUPFAM" id="SSF161098">
    <property type="entry name" value="MetI-like"/>
    <property type="match status" value="1"/>
</dbReference>
<dbReference type="PANTHER" id="PTHR43163:SF6">
    <property type="entry name" value="DIPEPTIDE TRANSPORT SYSTEM PERMEASE PROTEIN DPPB-RELATED"/>
    <property type="match status" value="1"/>
</dbReference>
<feature type="transmembrane region" description="Helical" evidence="7">
    <location>
        <begin position="12"/>
        <end position="31"/>
    </location>
</feature>
<reference evidence="9 10" key="1">
    <citation type="submission" date="2016-10" db="EMBL/GenBank/DDBJ databases">
        <authorList>
            <person name="de Groot N.N."/>
        </authorList>
    </citation>
    <scope>NUCLEOTIDE SEQUENCE [LARGE SCALE GENOMIC DNA]</scope>
    <source>
        <strain evidence="9 10">ATCC 700224</strain>
    </source>
</reference>
<dbReference type="InterPro" id="IPR000515">
    <property type="entry name" value="MetI-like"/>
</dbReference>
<dbReference type="GO" id="GO:0005886">
    <property type="term" value="C:plasma membrane"/>
    <property type="evidence" value="ECO:0007669"/>
    <property type="project" value="UniProtKB-SubCell"/>
</dbReference>
<dbReference type="Pfam" id="PF00528">
    <property type="entry name" value="BPD_transp_1"/>
    <property type="match status" value="1"/>
</dbReference>
<dbReference type="PANTHER" id="PTHR43163">
    <property type="entry name" value="DIPEPTIDE TRANSPORT SYSTEM PERMEASE PROTEIN DPPB-RELATED"/>
    <property type="match status" value="1"/>
</dbReference>
<keyword evidence="10" id="KW-1185">Reference proteome</keyword>
<proteinExistence type="inferred from homology"/>
<dbReference type="Pfam" id="PF19300">
    <property type="entry name" value="BPD_transp_1_N"/>
    <property type="match status" value="1"/>
</dbReference>
<dbReference type="AlphaFoldDB" id="A0A1G7AM74"/>
<feature type="transmembrane region" description="Helical" evidence="7">
    <location>
        <begin position="99"/>
        <end position="122"/>
    </location>
</feature>
<evidence type="ECO:0000256" key="1">
    <source>
        <dbReference type="ARBA" id="ARBA00004651"/>
    </source>
</evidence>
<feature type="transmembrane region" description="Helical" evidence="7">
    <location>
        <begin position="271"/>
        <end position="292"/>
    </location>
</feature>
<evidence type="ECO:0000313" key="9">
    <source>
        <dbReference type="EMBL" id="SDE15901.1"/>
    </source>
</evidence>
<gene>
    <name evidence="9" type="ORF">SAMN05421720_1048</name>
</gene>
<accession>A0A1G7AM74</accession>
<dbReference type="GO" id="GO:0071916">
    <property type="term" value="F:dipeptide transmembrane transporter activity"/>
    <property type="evidence" value="ECO:0007669"/>
    <property type="project" value="TreeGrafter"/>
</dbReference>
<keyword evidence="2 7" id="KW-0813">Transport</keyword>
<sequence>MTTLSVASKILRALITVFLLVSFVFVVLRLSGDPAIQMLGVDADPRALDAFRERWGLDRPIWDQYVSYLWNIFQGDFGHSFIGNRPATEVVAERLPKTLWLMGLTTIFTFGIGIPAGVYAALHRNTAVDRLTMGLTVASFSLPNFVVGIVLIMLFGVVLRVLPTAGSETWLHYILPVATMATADAAIFARFSRSAMLEVLSAPFMRTARAKGLLWTEAVRRHALPNASIPIVTVGGIYVGRQIAAATITENVFAWPGIGKLLVASVQNRDLAVVQCIVILVGVTMVVTNLLVDLAYGWLDPRTRSGESK</sequence>
<name>A0A1G7AM74_9PROT</name>
<dbReference type="RefSeq" id="WP_092784111.1">
    <property type="nucleotide sequence ID" value="NZ_FNAP01000004.1"/>
</dbReference>
<dbReference type="EMBL" id="FNAP01000004">
    <property type="protein sequence ID" value="SDE15901.1"/>
    <property type="molecule type" value="Genomic_DNA"/>
</dbReference>
<evidence type="ECO:0000256" key="7">
    <source>
        <dbReference type="RuleBase" id="RU363032"/>
    </source>
</evidence>
<dbReference type="InterPro" id="IPR035906">
    <property type="entry name" value="MetI-like_sf"/>
</dbReference>
<evidence type="ECO:0000259" key="8">
    <source>
        <dbReference type="PROSITE" id="PS50928"/>
    </source>
</evidence>
<dbReference type="STRING" id="69960.SAMN05421720_1048"/>
<keyword evidence="5 7" id="KW-1133">Transmembrane helix</keyword>
<dbReference type="OrthoDB" id="7834831at2"/>
<keyword evidence="6 7" id="KW-0472">Membrane</keyword>
<evidence type="ECO:0000256" key="4">
    <source>
        <dbReference type="ARBA" id="ARBA00022692"/>
    </source>
</evidence>
<comment type="similarity">
    <text evidence="7">Belongs to the binding-protein-dependent transport system permease family.</text>
</comment>
<dbReference type="InterPro" id="IPR045621">
    <property type="entry name" value="BPD_transp_1_N"/>
</dbReference>
<keyword evidence="3" id="KW-1003">Cell membrane</keyword>
<evidence type="ECO:0000313" key="10">
    <source>
        <dbReference type="Proteomes" id="UP000199412"/>
    </source>
</evidence>
<keyword evidence="4 7" id="KW-0812">Transmembrane</keyword>
<feature type="transmembrane region" description="Helical" evidence="7">
    <location>
        <begin position="134"/>
        <end position="158"/>
    </location>
</feature>
<dbReference type="Proteomes" id="UP000199412">
    <property type="component" value="Unassembled WGS sequence"/>
</dbReference>
<comment type="subcellular location">
    <subcellularLocation>
        <location evidence="1 7">Cell membrane</location>
        <topology evidence="1 7">Multi-pass membrane protein</topology>
    </subcellularLocation>
</comment>
<evidence type="ECO:0000256" key="6">
    <source>
        <dbReference type="ARBA" id="ARBA00023136"/>
    </source>
</evidence>
<organism evidence="9 10">
    <name type="scientific">Rhodospira trueperi</name>
    <dbReference type="NCBI Taxonomy" id="69960"/>
    <lineage>
        <taxon>Bacteria</taxon>
        <taxon>Pseudomonadati</taxon>
        <taxon>Pseudomonadota</taxon>
        <taxon>Alphaproteobacteria</taxon>
        <taxon>Rhodospirillales</taxon>
        <taxon>Rhodospirillaceae</taxon>
        <taxon>Rhodospira</taxon>
    </lineage>
</organism>